<dbReference type="InterPro" id="IPR009075">
    <property type="entry name" value="AcylCo_DH/oxidase_C"/>
</dbReference>
<evidence type="ECO:0000256" key="1">
    <source>
        <dbReference type="ARBA" id="ARBA00001974"/>
    </source>
</evidence>
<dbReference type="RefSeq" id="WP_149726392.1">
    <property type="nucleotide sequence ID" value="NZ_VUJV01000001.1"/>
</dbReference>
<gene>
    <name evidence="6" type="ORF">F0U44_00880</name>
</gene>
<evidence type="ECO:0000313" key="7">
    <source>
        <dbReference type="Proteomes" id="UP000325003"/>
    </source>
</evidence>
<proteinExistence type="inferred from homology"/>
<dbReference type="GO" id="GO:0050660">
    <property type="term" value="F:flavin adenine dinucleotide binding"/>
    <property type="evidence" value="ECO:0007669"/>
    <property type="project" value="InterPro"/>
</dbReference>
<feature type="domain" description="Acyl-CoA dehydrogenase/oxidase C-terminal" evidence="5">
    <location>
        <begin position="247"/>
        <end position="395"/>
    </location>
</feature>
<organism evidence="6 7">
    <name type="scientific">Nocardioides humilatus</name>
    <dbReference type="NCBI Taxonomy" id="2607660"/>
    <lineage>
        <taxon>Bacteria</taxon>
        <taxon>Bacillati</taxon>
        <taxon>Actinomycetota</taxon>
        <taxon>Actinomycetes</taxon>
        <taxon>Propionibacteriales</taxon>
        <taxon>Nocardioidaceae</taxon>
        <taxon>Nocardioides</taxon>
    </lineage>
</organism>
<dbReference type="Pfam" id="PF00441">
    <property type="entry name" value="Acyl-CoA_dh_1"/>
    <property type="match status" value="1"/>
</dbReference>
<dbReference type="SUPFAM" id="SSF47203">
    <property type="entry name" value="Acyl-CoA dehydrogenase C-terminal domain-like"/>
    <property type="match status" value="1"/>
</dbReference>
<dbReference type="GO" id="GO:0003995">
    <property type="term" value="F:acyl-CoA dehydrogenase activity"/>
    <property type="evidence" value="ECO:0007669"/>
    <property type="project" value="TreeGrafter"/>
</dbReference>
<comment type="caution">
    <text evidence="6">The sequence shown here is derived from an EMBL/GenBank/DDBJ whole genome shotgun (WGS) entry which is preliminary data.</text>
</comment>
<dbReference type="PANTHER" id="PTHR43884:SF19">
    <property type="entry name" value="ACYL-COA DEHYDROGENASE FADE4-RELATED"/>
    <property type="match status" value="1"/>
</dbReference>
<dbReference type="SUPFAM" id="SSF56645">
    <property type="entry name" value="Acyl-CoA dehydrogenase NM domain-like"/>
    <property type="match status" value="1"/>
</dbReference>
<dbReference type="InterPro" id="IPR046373">
    <property type="entry name" value="Acyl-CoA_Oxase/DH_mid-dom_sf"/>
</dbReference>
<reference evidence="6 7" key="1">
    <citation type="submission" date="2019-09" db="EMBL/GenBank/DDBJ databases">
        <title>Nocardioides panacisoli sp. nov., isolated from the soil of a ginseng field.</title>
        <authorList>
            <person name="Cho C."/>
        </authorList>
    </citation>
    <scope>NUCLEOTIDE SEQUENCE [LARGE SCALE GENOMIC DNA]</scope>
    <source>
        <strain evidence="6 7">BN130099</strain>
    </source>
</reference>
<dbReference type="Gene3D" id="2.40.110.10">
    <property type="entry name" value="Butyryl-CoA Dehydrogenase, subunit A, domain 2"/>
    <property type="match status" value="1"/>
</dbReference>
<evidence type="ECO:0000256" key="4">
    <source>
        <dbReference type="ARBA" id="ARBA00022827"/>
    </source>
</evidence>
<keyword evidence="3" id="KW-0285">Flavoprotein</keyword>
<dbReference type="InterPro" id="IPR036250">
    <property type="entry name" value="AcylCo_DH-like_C"/>
</dbReference>
<dbReference type="EMBL" id="VUJV01000001">
    <property type="protein sequence ID" value="KAA1420932.1"/>
    <property type="molecule type" value="Genomic_DNA"/>
</dbReference>
<evidence type="ECO:0000313" key="6">
    <source>
        <dbReference type="EMBL" id="KAA1420932.1"/>
    </source>
</evidence>
<dbReference type="PANTHER" id="PTHR43884">
    <property type="entry name" value="ACYL-COA DEHYDROGENASE"/>
    <property type="match status" value="1"/>
</dbReference>
<accession>A0A5B1LJS3</accession>
<dbReference type="Gene3D" id="1.10.540.10">
    <property type="entry name" value="Acyl-CoA dehydrogenase/oxidase, N-terminal domain"/>
    <property type="match status" value="1"/>
</dbReference>
<comment type="cofactor">
    <cofactor evidence="1">
        <name>FAD</name>
        <dbReference type="ChEBI" id="CHEBI:57692"/>
    </cofactor>
</comment>
<name>A0A5B1LJS3_9ACTN</name>
<dbReference type="Gene3D" id="1.20.140.10">
    <property type="entry name" value="Butyryl-CoA Dehydrogenase, subunit A, domain 3"/>
    <property type="match status" value="1"/>
</dbReference>
<dbReference type="GO" id="GO:0005886">
    <property type="term" value="C:plasma membrane"/>
    <property type="evidence" value="ECO:0007669"/>
    <property type="project" value="TreeGrafter"/>
</dbReference>
<dbReference type="InterPro" id="IPR037069">
    <property type="entry name" value="AcylCoA_DH/ox_N_sf"/>
</dbReference>
<evidence type="ECO:0000256" key="2">
    <source>
        <dbReference type="ARBA" id="ARBA00009347"/>
    </source>
</evidence>
<protein>
    <submittedName>
        <fullName evidence="6">Acyl-CoA dehydrogenase</fullName>
    </submittedName>
</protein>
<evidence type="ECO:0000256" key="3">
    <source>
        <dbReference type="ARBA" id="ARBA00022630"/>
    </source>
</evidence>
<reference evidence="6 7" key="2">
    <citation type="submission" date="2019-09" db="EMBL/GenBank/DDBJ databases">
        <authorList>
            <person name="Jin C."/>
        </authorList>
    </citation>
    <scope>NUCLEOTIDE SEQUENCE [LARGE SCALE GENOMIC DNA]</scope>
    <source>
        <strain evidence="6 7">BN130099</strain>
    </source>
</reference>
<dbReference type="AlphaFoldDB" id="A0A5B1LJS3"/>
<keyword evidence="7" id="KW-1185">Reference proteome</keyword>
<keyword evidence="4" id="KW-0274">FAD</keyword>
<comment type="similarity">
    <text evidence="2">Belongs to the acyl-CoA dehydrogenase family.</text>
</comment>
<sequence>MALSAKDLLINPRTYDPQFDAETRRLLTATVEHFETRGLAKLVDDYHSKAWYDDFLDFVAKEKVFATFMTPARDADGDADKRWDTARVAAMSELLGFYGLSYWYPWQVTCLGLGPVWQSGNDGARARAAAALDAGGVAAFGLSERDHGADIYSSDMVLAPQADGTFLATGGKYYIGNGNVASTVSVFGRIDGVEGQDQYVFFYADSSHPAYHLVQNVVPNQNYVSEFRLEDYPVSEADILHRGDDAFSAALNTVNVGKFNLGFGAIGLCTHGLYDSIKHAHNRVLYGKPVTAMAHIRETFVDSYCRLIAMKLFGDRAIDYFRTASPDDRRYLLYVPVTKMKVTDEGEKVMVQLGNIVAAKGFEKDNFIAIAKYDTTCLPRLEGTVAINLGLVMKFMPAYLFLPEEMPEVPTVQGAKDDDFLFRQGPTRGLGKVRFHDWRAAYAAAQDIPNVAVFTEQAELFTQLLMTAAPDAEQQQDMDFLLALGDIFALIVYGQGILEQAKLRDIEPDIIDAIFGVLIKDFSRGCITMHGKDSSTLAQQEWAMSAIRKPVVDAERFGRVWDEIVSLADAYAMNP</sequence>
<dbReference type="Proteomes" id="UP000325003">
    <property type="component" value="Unassembled WGS sequence"/>
</dbReference>
<evidence type="ECO:0000259" key="5">
    <source>
        <dbReference type="Pfam" id="PF00441"/>
    </source>
</evidence>
<dbReference type="InterPro" id="IPR009100">
    <property type="entry name" value="AcylCoA_DH/oxidase_NM_dom_sf"/>
</dbReference>